<organism evidence="6 7">
    <name type="scientific">Orrella daihaiensis</name>
    <dbReference type="NCBI Taxonomy" id="2782176"/>
    <lineage>
        <taxon>Bacteria</taxon>
        <taxon>Pseudomonadati</taxon>
        <taxon>Pseudomonadota</taxon>
        <taxon>Betaproteobacteria</taxon>
        <taxon>Burkholderiales</taxon>
        <taxon>Alcaligenaceae</taxon>
        <taxon>Orrella</taxon>
    </lineage>
</organism>
<keyword evidence="3" id="KW-0694">RNA-binding</keyword>
<feature type="compositionally biased region" description="Low complexity" evidence="4">
    <location>
        <begin position="1"/>
        <end position="13"/>
    </location>
</feature>
<dbReference type="Pfam" id="PF22020">
    <property type="entry name" value="RlmL_1st"/>
    <property type="match status" value="1"/>
</dbReference>
<dbReference type="PANTHER" id="PTHR47313">
    <property type="entry name" value="RIBOSOMAL RNA LARGE SUBUNIT METHYLTRANSFERASE K/L"/>
    <property type="match status" value="1"/>
</dbReference>
<evidence type="ECO:0000256" key="4">
    <source>
        <dbReference type="SAM" id="MobiDB-lite"/>
    </source>
</evidence>
<protein>
    <submittedName>
        <fullName evidence="6">Class I SAM-dependent RNA methyltransferase</fullName>
    </submittedName>
</protein>
<feature type="compositionally biased region" description="Polar residues" evidence="4">
    <location>
        <begin position="30"/>
        <end position="47"/>
    </location>
</feature>
<sequence length="491" mass="54455">MSDPSDSSNTSDSTRPKESKPGKLTLKPKNATTDQTSQLNKSTTSKSGARAHHQRRVQTEQRRTQSQPAPPDRPSRPNRPTPARPAHQSTRKRQTDLANEIGHAPAESERFEMFASCPRGLEEALAQELSVIGLTNVRTGQAGCQFAGNWSDVWRANLHSRLATRILVQVAHAKASTEDDLRQLALDVNWERWLGPEKTLRVDTSAIRSPMQSLQYCNLLVKDSICDRLRAKEGARPSIDTVRPDVRVHSFLTHDSATLYLDTSGESLFKRGWRLDKAEAPIRENLAAGLLSLSGWQSNMALLDPFCGSGTILIEAAWKALNIPPGINRPFSFERLRGHDASKWQAMRQAATESILTELAAPIVGSDISPQAIAAAQANTKRAGLKPDTIQWQIGDARELRPPATNGMIITNPPYGERLTIDADLFGQWATQLKQNYSGWQVNVISADHALPGAMRLKPKRRMPLFNGALDCRLFIFEMVSEQYAPQKARQ</sequence>
<dbReference type="InterPro" id="IPR029063">
    <property type="entry name" value="SAM-dependent_MTases_sf"/>
</dbReference>
<keyword evidence="1 6" id="KW-0489">Methyltransferase</keyword>
<dbReference type="Gene3D" id="3.40.50.150">
    <property type="entry name" value="Vaccinia Virus protein VP39"/>
    <property type="match status" value="1"/>
</dbReference>
<evidence type="ECO:0000313" key="6">
    <source>
        <dbReference type="EMBL" id="UOD49547.1"/>
    </source>
</evidence>
<name>A0ABY4AGY3_9BURK</name>
<evidence type="ECO:0000259" key="5">
    <source>
        <dbReference type="PROSITE" id="PS51165"/>
    </source>
</evidence>
<evidence type="ECO:0000256" key="2">
    <source>
        <dbReference type="ARBA" id="ARBA00022679"/>
    </source>
</evidence>
<reference evidence="6 7" key="1">
    <citation type="submission" date="2020-11" db="EMBL/GenBank/DDBJ databases">
        <title>Algicoccus daihaiensis sp.nov., isolated from Daihai Lake in Inner Mongolia.</title>
        <authorList>
            <person name="Kai J."/>
        </authorList>
    </citation>
    <scope>NUCLEOTIDE SEQUENCE [LARGE SCALE GENOMIC DNA]</scope>
    <source>
        <strain evidence="7">f23</strain>
    </source>
</reference>
<dbReference type="InterPro" id="IPR054170">
    <property type="entry name" value="RlmL_1st"/>
</dbReference>
<dbReference type="InterPro" id="IPR000241">
    <property type="entry name" value="RlmKL-like_Mtase"/>
</dbReference>
<dbReference type="CDD" id="cd11715">
    <property type="entry name" value="THUMP_AdoMetMT"/>
    <property type="match status" value="1"/>
</dbReference>
<dbReference type="GO" id="GO:0032259">
    <property type="term" value="P:methylation"/>
    <property type="evidence" value="ECO:0007669"/>
    <property type="project" value="UniProtKB-KW"/>
</dbReference>
<gene>
    <name evidence="6" type="ORF">DHf2319_08675</name>
</gene>
<dbReference type="PROSITE" id="PS51165">
    <property type="entry name" value="THUMP"/>
    <property type="match status" value="1"/>
</dbReference>
<evidence type="ECO:0000313" key="7">
    <source>
        <dbReference type="Proteomes" id="UP000831607"/>
    </source>
</evidence>
<accession>A0ABY4AGY3</accession>
<dbReference type="InterPro" id="IPR004114">
    <property type="entry name" value="THUMP_dom"/>
</dbReference>
<dbReference type="Gene3D" id="3.30.2130.30">
    <property type="match status" value="1"/>
</dbReference>
<feature type="region of interest" description="Disordered" evidence="4">
    <location>
        <begin position="1"/>
        <end position="97"/>
    </location>
</feature>
<dbReference type="Pfam" id="PF01170">
    <property type="entry name" value="UPF0020"/>
    <property type="match status" value="1"/>
</dbReference>
<proteinExistence type="predicted"/>
<dbReference type="Proteomes" id="UP000831607">
    <property type="component" value="Chromosome"/>
</dbReference>
<evidence type="ECO:0000256" key="3">
    <source>
        <dbReference type="PROSITE-ProRule" id="PRU00529"/>
    </source>
</evidence>
<dbReference type="SUPFAM" id="SSF53335">
    <property type="entry name" value="S-adenosyl-L-methionine-dependent methyltransferases"/>
    <property type="match status" value="1"/>
</dbReference>
<dbReference type="RefSeq" id="WP_243477774.1">
    <property type="nucleotide sequence ID" value="NZ_CP063982.1"/>
</dbReference>
<evidence type="ECO:0000256" key="1">
    <source>
        <dbReference type="ARBA" id="ARBA00022603"/>
    </source>
</evidence>
<feature type="domain" description="THUMP" evidence="5">
    <location>
        <begin position="152"/>
        <end position="263"/>
    </location>
</feature>
<dbReference type="EMBL" id="CP063982">
    <property type="protein sequence ID" value="UOD49547.1"/>
    <property type="molecule type" value="Genomic_DNA"/>
</dbReference>
<dbReference type="PROSITE" id="PS01261">
    <property type="entry name" value="UPF0020"/>
    <property type="match status" value="1"/>
</dbReference>
<dbReference type="InterPro" id="IPR053943">
    <property type="entry name" value="RlmKL-like_Mtase_CS"/>
</dbReference>
<dbReference type="GO" id="GO:0008168">
    <property type="term" value="F:methyltransferase activity"/>
    <property type="evidence" value="ECO:0007669"/>
    <property type="project" value="UniProtKB-KW"/>
</dbReference>
<dbReference type="SMART" id="SM00981">
    <property type="entry name" value="THUMP"/>
    <property type="match status" value="1"/>
</dbReference>
<feature type="compositionally biased region" description="Pro residues" evidence="4">
    <location>
        <begin position="68"/>
        <end position="83"/>
    </location>
</feature>
<dbReference type="PANTHER" id="PTHR47313:SF1">
    <property type="entry name" value="RIBOSOMAL RNA LARGE SUBUNIT METHYLTRANSFERASE K_L"/>
    <property type="match status" value="1"/>
</dbReference>
<dbReference type="PROSITE" id="PS00092">
    <property type="entry name" value="N6_MTASE"/>
    <property type="match status" value="1"/>
</dbReference>
<keyword evidence="2" id="KW-0808">Transferase</keyword>
<dbReference type="InterPro" id="IPR002052">
    <property type="entry name" value="DNA_methylase_N6_adenine_CS"/>
</dbReference>
<dbReference type="Pfam" id="PF02926">
    <property type="entry name" value="THUMP"/>
    <property type="match status" value="1"/>
</dbReference>
<keyword evidence="7" id="KW-1185">Reference proteome</keyword>